<sequence length="177" mass="19023">MDFKRKIQLLMALLLVCSAGMAQLSTSCSFSSICVGNKGTMGVASPLLVYSKTKCLTVSNGLGVLDIANNGNGRFDASCREIPPVGPGVPEFSLSLSVYPNPTRGMSTLKCKGNFDAGLSCMVRVIAFDGRVMLSQVVPMAAMATGWTFDLSNYTSGTYMVNVELIRQQYNLKLIRL</sequence>
<proteinExistence type="predicted"/>
<organism evidence="2 3">
    <name type="scientific">Hydrobacter penzbergensis</name>
    <dbReference type="NCBI Taxonomy" id="1235997"/>
    <lineage>
        <taxon>Bacteria</taxon>
        <taxon>Pseudomonadati</taxon>
        <taxon>Bacteroidota</taxon>
        <taxon>Chitinophagia</taxon>
        <taxon>Chitinophagales</taxon>
        <taxon>Chitinophagaceae</taxon>
        <taxon>Hydrobacter</taxon>
    </lineage>
</organism>
<name>A0A8X8LHB6_9BACT</name>
<reference evidence="2 3" key="1">
    <citation type="submission" date="2016-10" db="EMBL/GenBank/DDBJ databases">
        <authorList>
            <person name="Varghese N."/>
            <person name="Submissions S."/>
        </authorList>
    </citation>
    <scope>NUCLEOTIDE SEQUENCE [LARGE SCALE GENOMIC DNA]</scope>
    <source>
        <strain evidence="2 3">DSM 25353</strain>
    </source>
</reference>
<keyword evidence="3" id="KW-1185">Reference proteome</keyword>
<evidence type="ECO:0000313" key="3">
    <source>
        <dbReference type="Proteomes" id="UP000198711"/>
    </source>
</evidence>
<gene>
    <name evidence="2" type="ORF">SAMN05444410_1243</name>
</gene>
<accession>A0A8X8LHB6</accession>
<comment type="caution">
    <text evidence="2">The sequence shown here is derived from an EMBL/GenBank/DDBJ whole genome shotgun (WGS) entry which is preliminary data.</text>
</comment>
<feature type="chain" id="PRO_5036496820" evidence="1">
    <location>
        <begin position="23"/>
        <end position="177"/>
    </location>
</feature>
<dbReference type="PROSITE" id="PS51257">
    <property type="entry name" value="PROKAR_LIPOPROTEIN"/>
    <property type="match status" value="1"/>
</dbReference>
<keyword evidence="1" id="KW-0732">Signal</keyword>
<evidence type="ECO:0000313" key="2">
    <source>
        <dbReference type="EMBL" id="SDX66292.1"/>
    </source>
</evidence>
<feature type="signal peptide" evidence="1">
    <location>
        <begin position="1"/>
        <end position="22"/>
    </location>
</feature>
<dbReference type="AlphaFoldDB" id="A0A8X8LHB6"/>
<dbReference type="EMBL" id="FNNO01000024">
    <property type="protein sequence ID" value="SDX66292.1"/>
    <property type="molecule type" value="Genomic_DNA"/>
</dbReference>
<dbReference type="RefSeq" id="WP_092727000.1">
    <property type="nucleotide sequence ID" value="NZ_FNNO01000024.1"/>
</dbReference>
<dbReference type="Proteomes" id="UP000198711">
    <property type="component" value="Unassembled WGS sequence"/>
</dbReference>
<protein>
    <submittedName>
        <fullName evidence="2">Por secretion system C-terminal sorting domain-containing protein</fullName>
    </submittedName>
</protein>
<evidence type="ECO:0000256" key="1">
    <source>
        <dbReference type="SAM" id="SignalP"/>
    </source>
</evidence>